<dbReference type="CDD" id="cd00077">
    <property type="entry name" value="HDc"/>
    <property type="match status" value="1"/>
</dbReference>
<feature type="region of interest" description="Disordered" evidence="3">
    <location>
        <begin position="16"/>
        <end position="39"/>
    </location>
</feature>
<dbReference type="InterPro" id="IPR003607">
    <property type="entry name" value="HD/PDEase_dom"/>
</dbReference>
<evidence type="ECO:0000256" key="3">
    <source>
        <dbReference type="SAM" id="MobiDB-lite"/>
    </source>
</evidence>
<dbReference type="SMART" id="SM00471">
    <property type="entry name" value="HDc"/>
    <property type="match status" value="1"/>
</dbReference>
<dbReference type="KEGG" id="hch:HCH_06393"/>
<dbReference type="Pfam" id="PF13286">
    <property type="entry name" value="HD_assoc"/>
    <property type="match status" value="1"/>
</dbReference>
<feature type="domain" description="HD" evidence="4">
    <location>
        <begin position="77"/>
        <end position="250"/>
    </location>
</feature>
<dbReference type="eggNOG" id="COG0232">
    <property type="taxonomic scope" value="Bacteria"/>
</dbReference>
<dbReference type="GO" id="GO:0006203">
    <property type="term" value="P:dGTP catabolic process"/>
    <property type="evidence" value="ECO:0007669"/>
    <property type="project" value="TreeGrafter"/>
</dbReference>
<dbReference type="SUPFAM" id="SSF109604">
    <property type="entry name" value="HD-domain/PDEase-like"/>
    <property type="match status" value="1"/>
</dbReference>
<dbReference type="InterPro" id="IPR023023">
    <property type="entry name" value="dNTPase_2"/>
</dbReference>
<dbReference type="PANTHER" id="PTHR11373">
    <property type="entry name" value="DEOXYNUCLEOSIDE TRIPHOSPHATE TRIPHOSPHOHYDROLASE"/>
    <property type="match status" value="1"/>
</dbReference>
<dbReference type="OrthoDB" id="9803619at2"/>
<dbReference type="InterPro" id="IPR006674">
    <property type="entry name" value="HD_domain"/>
</dbReference>
<dbReference type="PROSITE" id="PS51831">
    <property type="entry name" value="HD"/>
    <property type="match status" value="1"/>
</dbReference>
<gene>
    <name evidence="5" type="ordered locus">HCH_06393</name>
</gene>
<dbReference type="AlphaFoldDB" id="Q2S8I5"/>
<evidence type="ECO:0000256" key="1">
    <source>
        <dbReference type="ARBA" id="ARBA00022801"/>
    </source>
</evidence>
<proteinExistence type="inferred from homology"/>
<accession>Q2S8I5</accession>
<comment type="similarity">
    <text evidence="2">Belongs to the dGTPase family. Type 2 subfamily.</text>
</comment>
<dbReference type="PANTHER" id="PTHR11373:SF32">
    <property type="entry name" value="DEOXYGUANOSINETRIPHOSPHATE TRIPHOSPHOHYDROLASE"/>
    <property type="match status" value="1"/>
</dbReference>
<organism evidence="5 6">
    <name type="scientific">Hahella chejuensis (strain KCTC 2396)</name>
    <dbReference type="NCBI Taxonomy" id="349521"/>
    <lineage>
        <taxon>Bacteria</taxon>
        <taxon>Pseudomonadati</taxon>
        <taxon>Pseudomonadota</taxon>
        <taxon>Gammaproteobacteria</taxon>
        <taxon>Oceanospirillales</taxon>
        <taxon>Hahellaceae</taxon>
        <taxon>Hahella</taxon>
    </lineage>
</organism>
<evidence type="ECO:0000313" key="6">
    <source>
        <dbReference type="Proteomes" id="UP000000238"/>
    </source>
</evidence>
<sequence>MDSPLYNSSNKLYNVKNDCKRQDGRAYGNKERQEKSKLGRTPFQKDYARLLHSASFRRLQGKTQLYPGHEDDFFRNRLTHSLEVAQIAFGIAQYLNVRELPKKIGEQCQIDLDLVQFASLAHDIGHPPFGHNGEKALDELMRLYGGFEGNAQTLRILSNVEKKLLDLEDGTVDAPYGLNLTYRSLASILKYDEEISPLRKDAIEPRKGFYGVERNLVDQIKKHVAPGYTGENFKTIECSIMDVADDIAYSTYDLEDSFHAGFITPLYLLKSITIGDGAGIPPLKYKLFSEINKALKKEKYKELSDPDDIVNIVSDLFEVVEIKKYIDKSSDNNVADNVLCTLLTYMFDTKFTEQPLERVKFTARRVGKLIESVEFLPHENENYPQLSRVRLKREQLITVELLKKLNFMLTINSQRLSVFEFKGKEYIKQIFKSIIDSEGKLLPGPWKIDYDRARKRNISDAHRVVCDYVASMTDRQAAEFHGRLFSDGISIFKPLL</sequence>
<dbReference type="NCBIfam" id="TIGR01353">
    <property type="entry name" value="dGTP_triPase"/>
    <property type="match status" value="1"/>
</dbReference>
<name>Q2S8I5_HAHCH</name>
<dbReference type="Gene3D" id="1.10.3210.10">
    <property type="entry name" value="Hypothetical protein af1432"/>
    <property type="match status" value="1"/>
</dbReference>
<evidence type="ECO:0000259" key="4">
    <source>
        <dbReference type="PROSITE" id="PS51831"/>
    </source>
</evidence>
<keyword evidence="1 2" id="KW-0378">Hydrolase</keyword>
<dbReference type="InterPro" id="IPR050135">
    <property type="entry name" value="dGTPase-like"/>
</dbReference>
<dbReference type="RefSeq" id="WP_011400091.1">
    <property type="nucleotide sequence ID" value="NC_007645.1"/>
</dbReference>
<dbReference type="InterPro" id="IPR006261">
    <property type="entry name" value="dGTPase"/>
</dbReference>
<dbReference type="STRING" id="349521.HCH_06393"/>
<dbReference type="GO" id="GO:0008832">
    <property type="term" value="F:dGTPase activity"/>
    <property type="evidence" value="ECO:0007669"/>
    <property type="project" value="TreeGrafter"/>
</dbReference>
<protein>
    <recommendedName>
        <fullName evidence="2">Deoxyguanosinetriphosphate triphosphohydrolase-like protein</fullName>
    </recommendedName>
</protein>
<reference evidence="5 6" key="1">
    <citation type="journal article" date="2005" name="Nucleic Acids Res.">
        <title>Genomic blueprint of Hahella chejuensis, a marine microbe producing an algicidal agent.</title>
        <authorList>
            <person name="Jeong H."/>
            <person name="Yim J.H."/>
            <person name="Lee C."/>
            <person name="Choi S.-H."/>
            <person name="Park Y.K."/>
            <person name="Yoon S.H."/>
            <person name="Hur C.-G."/>
            <person name="Kang H.-Y."/>
            <person name="Kim D."/>
            <person name="Lee H.H."/>
            <person name="Park K.H."/>
            <person name="Park S.-H."/>
            <person name="Park H.-S."/>
            <person name="Lee H.K."/>
            <person name="Oh T.K."/>
            <person name="Kim J.F."/>
        </authorList>
    </citation>
    <scope>NUCLEOTIDE SEQUENCE [LARGE SCALE GENOMIC DNA]</scope>
    <source>
        <strain evidence="5 6">KCTC 2396</strain>
    </source>
</reference>
<dbReference type="InterPro" id="IPR026875">
    <property type="entry name" value="PHydrolase_assoc_dom"/>
</dbReference>
<dbReference type="HAMAP" id="MF_01212">
    <property type="entry name" value="dGTPase_type2"/>
    <property type="match status" value="1"/>
</dbReference>
<dbReference type="Proteomes" id="UP000000238">
    <property type="component" value="Chromosome"/>
</dbReference>
<dbReference type="EMBL" id="CP000155">
    <property type="protein sequence ID" value="ABC33039.1"/>
    <property type="molecule type" value="Genomic_DNA"/>
</dbReference>
<feature type="compositionally biased region" description="Basic and acidic residues" evidence="3">
    <location>
        <begin position="17"/>
        <end position="37"/>
    </location>
</feature>
<dbReference type="Pfam" id="PF01966">
    <property type="entry name" value="HD"/>
    <property type="match status" value="1"/>
</dbReference>
<dbReference type="HOGENOM" id="CLU_028163_0_0_6"/>
<evidence type="ECO:0000313" key="5">
    <source>
        <dbReference type="EMBL" id="ABC33039.1"/>
    </source>
</evidence>
<keyword evidence="6" id="KW-1185">Reference proteome</keyword>
<evidence type="ECO:0000256" key="2">
    <source>
        <dbReference type="HAMAP-Rule" id="MF_01212"/>
    </source>
</evidence>